<evidence type="ECO:0000313" key="2">
    <source>
        <dbReference type="EMBL" id="MDS1114360.1"/>
    </source>
</evidence>
<dbReference type="SUPFAM" id="SSF55961">
    <property type="entry name" value="Bet v1-like"/>
    <property type="match status" value="1"/>
</dbReference>
<name>A0ABU2GTY3_9ACTN</name>
<comment type="caution">
    <text evidence="2">The sequence shown here is derived from an EMBL/GenBank/DDBJ whole genome shotgun (WGS) entry which is preliminary data.</text>
</comment>
<gene>
    <name evidence="2" type="ORF">RD149_11345</name>
</gene>
<dbReference type="Pfam" id="PF01814">
    <property type="entry name" value="Hemerythrin"/>
    <property type="match status" value="1"/>
</dbReference>
<feature type="domain" description="Hemerythrin-like" evidence="1">
    <location>
        <begin position="18"/>
        <end position="142"/>
    </location>
</feature>
<sequence>MSTTTHQPADTRSMGIVHSALRRDLRRARVVLGSPPHPDDARRRAIADHLTWMMAFLHMHHTGEDAGLWPLIRSRNPGAAALLDDMEADHLRIAPAVDALIDAAFDYRTDPDARDGLINALDRLSDVLLPHLEREELEAMPVVAETITTAEFRNVEHEYFVKPKGFAELGREGHWVVDGLGDEERQMIYGVVPAIPRFVLVHGFARGYRRRADHMWGHGAASRIGPVTPRHEERIMTRRLAHNGRTESYADAPPEAVFEIIADVTRVGEWSHECRGAHWVGPEREAAPGVRFRGTNRSGIYLWSRGCEFTVVEPPHVLAWKTRGLMAVLDCTEWRITLEPHGRGTRIVQTYEVLRIAPGLDRIYWFLVKGHRDRRAALGEDLGRLAELAAA</sequence>
<dbReference type="InterPro" id="IPR012312">
    <property type="entry name" value="Hemerythrin-like"/>
</dbReference>
<dbReference type="Gene3D" id="3.30.530.20">
    <property type="match status" value="1"/>
</dbReference>
<dbReference type="CDD" id="cd12108">
    <property type="entry name" value="Hr-like"/>
    <property type="match status" value="1"/>
</dbReference>
<accession>A0ABU2GTY3</accession>
<organism evidence="2 3">
    <name type="scientific">Gordonia westfalica</name>
    <dbReference type="NCBI Taxonomy" id="158898"/>
    <lineage>
        <taxon>Bacteria</taxon>
        <taxon>Bacillati</taxon>
        <taxon>Actinomycetota</taxon>
        <taxon>Actinomycetes</taxon>
        <taxon>Mycobacteriales</taxon>
        <taxon>Gordoniaceae</taxon>
        <taxon>Gordonia</taxon>
    </lineage>
</organism>
<evidence type="ECO:0000259" key="1">
    <source>
        <dbReference type="Pfam" id="PF01814"/>
    </source>
</evidence>
<dbReference type="Pfam" id="PF10604">
    <property type="entry name" value="Polyketide_cyc2"/>
    <property type="match status" value="1"/>
</dbReference>
<protein>
    <submittedName>
        <fullName evidence="2">Hemerythrin domain-containing protein</fullName>
    </submittedName>
</protein>
<evidence type="ECO:0000313" key="3">
    <source>
        <dbReference type="Proteomes" id="UP001265083"/>
    </source>
</evidence>
<dbReference type="Gene3D" id="1.20.120.520">
    <property type="entry name" value="nmb1532 protein domain like"/>
    <property type="match status" value="1"/>
</dbReference>
<reference evidence="2 3" key="1">
    <citation type="submission" date="2023-08" db="EMBL/GenBank/DDBJ databases">
        <title>Bioegradation of LLDPE and BLDPE plastic by marine bacteria from coast plastic debris.</title>
        <authorList>
            <person name="Rong Z."/>
        </authorList>
    </citation>
    <scope>NUCLEOTIDE SEQUENCE [LARGE SCALE GENOMIC DNA]</scope>
    <source>
        <strain evidence="2 3">Z-2</strain>
    </source>
</reference>
<dbReference type="EMBL" id="JAVLUS010000008">
    <property type="protein sequence ID" value="MDS1114360.1"/>
    <property type="molecule type" value="Genomic_DNA"/>
</dbReference>
<dbReference type="InterPro" id="IPR019587">
    <property type="entry name" value="Polyketide_cyclase/dehydratase"/>
</dbReference>
<keyword evidence="3" id="KW-1185">Reference proteome</keyword>
<dbReference type="RefSeq" id="WP_310950516.1">
    <property type="nucleotide sequence ID" value="NZ_JAVLUS010000008.1"/>
</dbReference>
<dbReference type="CDD" id="cd07812">
    <property type="entry name" value="SRPBCC"/>
    <property type="match status" value="1"/>
</dbReference>
<proteinExistence type="predicted"/>
<dbReference type="InterPro" id="IPR023393">
    <property type="entry name" value="START-like_dom_sf"/>
</dbReference>
<dbReference type="Proteomes" id="UP001265083">
    <property type="component" value="Unassembled WGS sequence"/>
</dbReference>